<sequence length="114" mass="13029">MGCNVSVINKEGKKEVNKIKVLGCNERFTIDKKDIIKEKISSIKTIDNNEESKNKIKKCIKKKENNEILKTARLKEFNDDSIVTFPEDETLYDIPQTMSDLSFGNELTKIEATS</sequence>
<proteinExistence type="predicted"/>
<evidence type="ECO:0000313" key="3">
    <source>
        <dbReference type="WBParaSite" id="TCONS_00011242.p1"/>
    </source>
</evidence>
<name>A0A0K0E553_STRER</name>
<accession>A0A0K0E553</accession>
<reference evidence="2" key="1">
    <citation type="submission" date="2015-08" db="UniProtKB">
        <authorList>
            <consortium name="WormBaseParasite"/>
        </authorList>
    </citation>
    <scope>IDENTIFICATION</scope>
</reference>
<dbReference type="Proteomes" id="UP000035681">
    <property type="component" value="Unplaced"/>
</dbReference>
<evidence type="ECO:0000313" key="2">
    <source>
        <dbReference type="WBParaSite" id="SSTP_0000463700.1"/>
    </source>
</evidence>
<protein>
    <submittedName>
        <fullName evidence="2 3">Uncharacterized protein</fullName>
    </submittedName>
</protein>
<dbReference type="AlphaFoldDB" id="A0A0K0E553"/>
<evidence type="ECO:0000313" key="1">
    <source>
        <dbReference type="Proteomes" id="UP000035681"/>
    </source>
</evidence>
<dbReference type="WBParaSite" id="TCONS_00011242.p1">
    <property type="protein sequence ID" value="TCONS_00011242.p1"/>
    <property type="gene ID" value="XLOC_005469"/>
</dbReference>
<dbReference type="WBParaSite" id="SSTP_0000463700.1">
    <property type="protein sequence ID" value="SSTP_0000463700.1"/>
    <property type="gene ID" value="SSTP_0000463700"/>
</dbReference>
<keyword evidence="1" id="KW-1185">Reference proteome</keyword>
<organism evidence="2">
    <name type="scientific">Strongyloides stercoralis</name>
    <name type="common">Threadworm</name>
    <dbReference type="NCBI Taxonomy" id="6248"/>
    <lineage>
        <taxon>Eukaryota</taxon>
        <taxon>Metazoa</taxon>
        <taxon>Ecdysozoa</taxon>
        <taxon>Nematoda</taxon>
        <taxon>Chromadorea</taxon>
        <taxon>Rhabditida</taxon>
        <taxon>Tylenchina</taxon>
        <taxon>Panagrolaimomorpha</taxon>
        <taxon>Strongyloidoidea</taxon>
        <taxon>Strongyloididae</taxon>
        <taxon>Strongyloides</taxon>
    </lineage>
</organism>